<name>A0A2H5Q8D0_CITUN</name>
<evidence type="ECO:0000313" key="2">
    <source>
        <dbReference type="Proteomes" id="UP000236630"/>
    </source>
</evidence>
<protein>
    <submittedName>
        <fullName evidence="1">Uncharacterized protein</fullName>
    </submittedName>
</protein>
<gene>
    <name evidence="1" type="ORF">CUMW_205730</name>
</gene>
<evidence type="ECO:0000313" key="1">
    <source>
        <dbReference type="EMBL" id="GAY60906.1"/>
    </source>
</evidence>
<accession>A0A2H5Q8D0</accession>
<organism evidence="1 2">
    <name type="scientific">Citrus unshiu</name>
    <name type="common">Satsuma mandarin</name>
    <name type="synonym">Citrus nobilis var. unshiu</name>
    <dbReference type="NCBI Taxonomy" id="55188"/>
    <lineage>
        <taxon>Eukaryota</taxon>
        <taxon>Viridiplantae</taxon>
        <taxon>Streptophyta</taxon>
        <taxon>Embryophyta</taxon>
        <taxon>Tracheophyta</taxon>
        <taxon>Spermatophyta</taxon>
        <taxon>Magnoliopsida</taxon>
        <taxon>eudicotyledons</taxon>
        <taxon>Gunneridae</taxon>
        <taxon>Pentapetalae</taxon>
        <taxon>rosids</taxon>
        <taxon>malvids</taxon>
        <taxon>Sapindales</taxon>
        <taxon>Rutaceae</taxon>
        <taxon>Aurantioideae</taxon>
        <taxon>Citrus</taxon>
    </lineage>
</organism>
<reference evidence="1 2" key="1">
    <citation type="journal article" date="2017" name="Front. Genet.">
        <title>Draft sequencing of the heterozygous diploid genome of Satsuma (Citrus unshiu Marc.) using a hybrid assembly approach.</title>
        <authorList>
            <person name="Shimizu T."/>
            <person name="Tanizawa Y."/>
            <person name="Mochizuki T."/>
            <person name="Nagasaki H."/>
            <person name="Yoshioka T."/>
            <person name="Toyoda A."/>
            <person name="Fujiyama A."/>
            <person name="Kaminuma E."/>
            <person name="Nakamura Y."/>
        </authorList>
    </citation>
    <scope>NUCLEOTIDE SEQUENCE [LARGE SCALE GENOMIC DNA]</scope>
    <source>
        <strain evidence="2">cv. Miyagawa wase</strain>
    </source>
</reference>
<dbReference type="Proteomes" id="UP000236630">
    <property type="component" value="Unassembled WGS sequence"/>
</dbReference>
<dbReference type="EMBL" id="BDQV01000251">
    <property type="protein sequence ID" value="GAY60906.1"/>
    <property type="molecule type" value="Genomic_DNA"/>
</dbReference>
<keyword evidence="2" id="KW-1185">Reference proteome</keyword>
<proteinExistence type="predicted"/>
<dbReference type="AlphaFoldDB" id="A0A2H5Q8D0"/>
<comment type="caution">
    <text evidence="1">The sequence shown here is derived from an EMBL/GenBank/DDBJ whole genome shotgun (WGS) entry which is preliminary data.</text>
</comment>
<sequence length="83" mass="9491">MVLISKNSSTITEHQEQLEQCRSTTWLEKMKEMEQELVAEDGTLLSPKEIVKFVVGKNFRGIGFRPILLTFGSRTSSQVENEM</sequence>